<sequence>VLQAQSDEARPSQAKVQANSSQPRGDLTGLAASTRPPDSNAPCPPVPARRSSEAANRDCFLAPR</sequence>
<feature type="non-terminal residue" evidence="2">
    <location>
        <position position="1"/>
    </location>
</feature>
<evidence type="ECO:0000313" key="2">
    <source>
        <dbReference type="EMBL" id="JAC61687.1"/>
    </source>
</evidence>
<feature type="compositionally biased region" description="Polar residues" evidence="1">
    <location>
        <begin position="14"/>
        <end position="23"/>
    </location>
</feature>
<accession>A0A061QM25</accession>
<dbReference type="EMBL" id="GBEZ01025396">
    <property type="protein sequence ID" value="JAC61687.1"/>
    <property type="molecule type" value="Transcribed_RNA"/>
</dbReference>
<organism evidence="2">
    <name type="scientific">Tetraselmis sp. GSL018</name>
    <dbReference type="NCBI Taxonomy" id="582737"/>
    <lineage>
        <taxon>Eukaryota</taxon>
        <taxon>Viridiplantae</taxon>
        <taxon>Chlorophyta</taxon>
        <taxon>core chlorophytes</taxon>
        <taxon>Chlorodendrophyceae</taxon>
        <taxon>Chlorodendrales</taxon>
        <taxon>Chlorodendraceae</taxon>
        <taxon>Tetraselmis</taxon>
    </lineage>
</organism>
<feature type="region of interest" description="Disordered" evidence="1">
    <location>
        <begin position="1"/>
        <end position="64"/>
    </location>
</feature>
<protein>
    <submittedName>
        <fullName evidence="2">Uncharacterized protein</fullName>
    </submittedName>
</protein>
<reference evidence="2" key="1">
    <citation type="submission" date="2014-05" db="EMBL/GenBank/DDBJ databases">
        <title>The transcriptome of the halophilic microalga Tetraselmis sp. GSL018 isolated from the Great Salt Lake, Utah.</title>
        <authorList>
            <person name="Jinkerson R.E."/>
            <person name="D'Adamo S."/>
            <person name="Posewitz M.C."/>
        </authorList>
    </citation>
    <scope>NUCLEOTIDE SEQUENCE</scope>
    <source>
        <strain evidence="2">GSL018</strain>
    </source>
</reference>
<name>A0A061QM25_9CHLO</name>
<evidence type="ECO:0000256" key="1">
    <source>
        <dbReference type="SAM" id="MobiDB-lite"/>
    </source>
</evidence>
<proteinExistence type="predicted"/>
<dbReference type="AlphaFoldDB" id="A0A061QM25"/>
<gene>
    <name evidence="2" type="ORF">TSPGSL018_25529</name>
</gene>